<evidence type="ECO:0000313" key="1">
    <source>
        <dbReference type="EMBL" id="EYC11848.1"/>
    </source>
</evidence>
<organism evidence="1 2">
    <name type="scientific">Ancylostoma ceylanicum</name>
    <dbReference type="NCBI Taxonomy" id="53326"/>
    <lineage>
        <taxon>Eukaryota</taxon>
        <taxon>Metazoa</taxon>
        <taxon>Ecdysozoa</taxon>
        <taxon>Nematoda</taxon>
        <taxon>Chromadorea</taxon>
        <taxon>Rhabditida</taxon>
        <taxon>Rhabditina</taxon>
        <taxon>Rhabditomorpha</taxon>
        <taxon>Strongyloidea</taxon>
        <taxon>Ancylostomatidae</taxon>
        <taxon>Ancylostomatinae</taxon>
        <taxon>Ancylostoma</taxon>
    </lineage>
</organism>
<name>A0A016UB49_9BILA</name>
<proteinExistence type="predicted"/>
<evidence type="ECO:0000313" key="2">
    <source>
        <dbReference type="Proteomes" id="UP000024635"/>
    </source>
</evidence>
<dbReference type="Proteomes" id="UP000024635">
    <property type="component" value="Unassembled WGS sequence"/>
</dbReference>
<gene>
    <name evidence="1" type="primary">Acey_s0049.g1809</name>
    <name evidence="1" type="synonym">Acey-glb-29</name>
    <name evidence="1" type="ORF">Y032_0049g1809</name>
</gene>
<keyword evidence="2" id="KW-1185">Reference proteome</keyword>
<accession>A0A016UB49</accession>
<dbReference type="OrthoDB" id="5786609at2759"/>
<comment type="caution">
    <text evidence="1">The sequence shown here is derived from an EMBL/GenBank/DDBJ whole genome shotgun (WGS) entry which is preliminary data.</text>
</comment>
<dbReference type="AlphaFoldDB" id="A0A016UB49"/>
<reference evidence="2" key="1">
    <citation type="journal article" date="2015" name="Nat. Genet.">
        <title>The genome and transcriptome of the zoonotic hookworm Ancylostoma ceylanicum identify infection-specific gene families.</title>
        <authorList>
            <person name="Schwarz E.M."/>
            <person name="Hu Y."/>
            <person name="Antoshechkin I."/>
            <person name="Miller M.M."/>
            <person name="Sternberg P.W."/>
            <person name="Aroian R.V."/>
        </authorList>
    </citation>
    <scope>NUCLEOTIDE SEQUENCE</scope>
    <source>
        <strain evidence="2">HY135</strain>
    </source>
</reference>
<sequence>MVLTILLENSKFVGIRRFTLDNFKGKDYVRMVKLDYIKYNHDAVKAWRLLLAYITDEMMVGFERLSRISDRRSSTVSTCPRRT</sequence>
<dbReference type="EMBL" id="JARK01001385">
    <property type="protein sequence ID" value="EYC11848.1"/>
    <property type="molecule type" value="Genomic_DNA"/>
</dbReference>
<protein>
    <submittedName>
        <fullName evidence="1">Uncharacterized protein</fullName>
    </submittedName>
</protein>